<evidence type="ECO:0000256" key="2">
    <source>
        <dbReference type="ARBA" id="ARBA00022630"/>
    </source>
</evidence>
<dbReference type="SMART" id="SM00903">
    <property type="entry name" value="Flavin_Reduct"/>
    <property type="match status" value="1"/>
</dbReference>
<sequence>MASDVTTSPAHGPAPSPKAIAGRVDIAPQAFVVPMAQTIVGCMADGRPNFMAVAWLTRVNYQPPMLGVAINRRNFSHGAIAASGQFSVNFPTVDMTAVTDYTGLASGARVDKSGLFEVFHGHLDAAPLIRECPLGIECRVHTAVELPSNTFFIGEIVGAWCAEDCLDGAGAPDPRLLRPILLTMPDNRYWSMGDVVGRAWHDGKALRGKADGSEAG</sequence>
<reference evidence="5" key="1">
    <citation type="submission" date="2023-09" db="EMBL/GenBank/DDBJ databases">
        <authorList>
            <consortium name="CW5 consortium"/>
            <person name="Lu C.-W."/>
        </authorList>
    </citation>
    <scope>NUCLEOTIDE SEQUENCE</scope>
    <source>
        <strain evidence="5">KPS</strain>
    </source>
</reference>
<name>A0ABY9R7Z1_9BACT</name>
<dbReference type="InterPro" id="IPR012349">
    <property type="entry name" value="Split_barrel_FMN-bd"/>
</dbReference>
<evidence type="ECO:0000256" key="3">
    <source>
        <dbReference type="ARBA" id="ARBA00038054"/>
    </source>
</evidence>
<dbReference type="PANTHER" id="PTHR43567:SF1">
    <property type="entry name" value="FLAVOREDOXIN"/>
    <property type="match status" value="1"/>
</dbReference>
<evidence type="ECO:0000313" key="5">
    <source>
        <dbReference type="EMBL" id="WMW67158.1"/>
    </source>
</evidence>
<organism evidence="5 6">
    <name type="scientific">Nitratidesulfovibrio liaohensis</name>
    <dbReference type="NCBI Taxonomy" id="2604158"/>
    <lineage>
        <taxon>Bacteria</taxon>
        <taxon>Pseudomonadati</taxon>
        <taxon>Thermodesulfobacteriota</taxon>
        <taxon>Desulfovibrionia</taxon>
        <taxon>Desulfovibrionales</taxon>
        <taxon>Desulfovibrionaceae</taxon>
        <taxon>Nitratidesulfovibrio</taxon>
    </lineage>
</organism>
<accession>A0ABY9R7Z1</accession>
<evidence type="ECO:0000313" key="6">
    <source>
        <dbReference type="Proteomes" id="UP001180616"/>
    </source>
</evidence>
<protein>
    <submittedName>
        <fullName evidence="5">Flavin reductase family protein</fullName>
    </submittedName>
</protein>
<comment type="similarity">
    <text evidence="3">Belongs to the flavoredoxin family.</text>
</comment>
<dbReference type="RefSeq" id="WP_309542981.1">
    <property type="nucleotide sequence ID" value="NZ_CP133659.1"/>
</dbReference>
<dbReference type="Proteomes" id="UP001180616">
    <property type="component" value="Chromosome"/>
</dbReference>
<gene>
    <name evidence="5" type="ORF">KPS_001816</name>
</gene>
<dbReference type="EMBL" id="CP133659">
    <property type="protein sequence ID" value="WMW67158.1"/>
    <property type="molecule type" value="Genomic_DNA"/>
</dbReference>
<keyword evidence="2" id="KW-0285">Flavoprotein</keyword>
<keyword evidence="6" id="KW-1185">Reference proteome</keyword>
<dbReference type="InterPro" id="IPR052174">
    <property type="entry name" value="Flavoredoxin"/>
</dbReference>
<dbReference type="SUPFAM" id="SSF50475">
    <property type="entry name" value="FMN-binding split barrel"/>
    <property type="match status" value="1"/>
</dbReference>
<comment type="cofactor">
    <cofactor evidence="1">
        <name>FMN</name>
        <dbReference type="ChEBI" id="CHEBI:58210"/>
    </cofactor>
</comment>
<evidence type="ECO:0000256" key="1">
    <source>
        <dbReference type="ARBA" id="ARBA00001917"/>
    </source>
</evidence>
<dbReference type="InterPro" id="IPR002563">
    <property type="entry name" value="Flavin_Rdtase-like_dom"/>
</dbReference>
<proteinExistence type="inferred from homology"/>
<dbReference type="Pfam" id="PF01613">
    <property type="entry name" value="Flavin_Reduct"/>
    <property type="match status" value="1"/>
</dbReference>
<dbReference type="PANTHER" id="PTHR43567">
    <property type="entry name" value="FLAVOREDOXIN-RELATED-RELATED"/>
    <property type="match status" value="1"/>
</dbReference>
<dbReference type="Gene3D" id="2.30.110.10">
    <property type="entry name" value="Electron Transport, Fmn-binding Protein, Chain A"/>
    <property type="match status" value="1"/>
</dbReference>
<evidence type="ECO:0000259" key="4">
    <source>
        <dbReference type="SMART" id="SM00903"/>
    </source>
</evidence>
<feature type="domain" description="Flavin reductase like" evidence="4">
    <location>
        <begin position="30"/>
        <end position="171"/>
    </location>
</feature>